<evidence type="ECO:0000256" key="3">
    <source>
        <dbReference type="ARBA" id="ARBA00022448"/>
    </source>
</evidence>
<dbReference type="PANTHER" id="PTHR30472">
    <property type="entry name" value="FERRIC ENTEROBACTIN TRANSPORT SYSTEM PERMEASE PROTEIN"/>
    <property type="match status" value="1"/>
</dbReference>
<keyword evidence="5 8" id="KW-0812">Transmembrane</keyword>
<gene>
    <name evidence="9" type="ORF">METZ01_LOCUS150750</name>
</gene>
<evidence type="ECO:0000256" key="1">
    <source>
        <dbReference type="ARBA" id="ARBA00004651"/>
    </source>
</evidence>
<dbReference type="Pfam" id="PF01032">
    <property type="entry name" value="FecCD"/>
    <property type="match status" value="1"/>
</dbReference>
<feature type="transmembrane region" description="Helical" evidence="8">
    <location>
        <begin position="90"/>
        <end position="107"/>
    </location>
</feature>
<dbReference type="InterPro" id="IPR037294">
    <property type="entry name" value="ABC_BtuC-like"/>
</dbReference>
<evidence type="ECO:0000256" key="6">
    <source>
        <dbReference type="ARBA" id="ARBA00022989"/>
    </source>
</evidence>
<evidence type="ECO:0000256" key="5">
    <source>
        <dbReference type="ARBA" id="ARBA00022692"/>
    </source>
</evidence>
<dbReference type="PANTHER" id="PTHR30472:SF25">
    <property type="entry name" value="ABC TRANSPORTER PERMEASE PROTEIN MJ0876-RELATED"/>
    <property type="match status" value="1"/>
</dbReference>
<dbReference type="EMBL" id="UINC01024387">
    <property type="protein sequence ID" value="SVA97896.1"/>
    <property type="molecule type" value="Genomic_DNA"/>
</dbReference>
<dbReference type="GO" id="GO:0022857">
    <property type="term" value="F:transmembrane transporter activity"/>
    <property type="evidence" value="ECO:0007669"/>
    <property type="project" value="InterPro"/>
</dbReference>
<evidence type="ECO:0000256" key="2">
    <source>
        <dbReference type="ARBA" id="ARBA00007935"/>
    </source>
</evidence>
<sequence length="235" mass="24833">MAFCLLAAFLCCILAALIGSVTIAPDAAIAITFTHLPFIEIKNDWPASWDIILWELRYPRIALAMLVGAALSVSGATYQGLFRNPLADPYLIGVASGAALGATIVFLSDIPSAIGGVSILPIAAFIGGIGAVTAAYTLARMSTGTPLTTLILAGVAIGSFSTAVASILMLRSDPDLRPVLSWLMGGFIRAQWSQSLYLLPYLIVGFAIVFSYSRILNAMQLEEEYASSIGVNVER</sequence>
<feature type="transmembrane region" description="Helical" evidence="8">
    <location>
        <begin position="113"/>
        <end position="138"/>
    </location>
</feature>
<dbReference type="GO" id="GO:0005886">
    <property type="term" value="C:plasma membrane"/>
    <property type="evidence" value="ECO:0007669"/>
    <property type="project" value="UniProtKB-SubCell"/>
</dbReference>
<feature type="transmembrane region" description="Helical" evidence="8">
    <location>
        <begin position="190"/>
        <end position="212"/>
    </location>
</feature>
<comment type="similarity">
    <text evidence="2">Belongs to the binding-protein-dependent transport system permease family. FecCD subfamily.</text>
</comment>
<dbReference type="SUPFAM" id="SSF81345">
    <property type="entry name" value="ABC transporter involved in vitamin B12 uptake, BtuC"/>
    <property type="match status" value="1"/>
</dbReference>
<reference evidence="9" key="1">
    <citation type="submission" date="2018-05" db="EMBL/GenBank/DDBJ databases">
        <authorList>
            <person name="Lanie J.A."/>
            <person name="Ng W.-L."/>
            <person name="Kazmierczak K.M."/>
            <person name="Andrzejewski T.M."/>
            <person name="Davidsen T.M."/>
            <person name="Wayne K.J."/>
            <person name="Tettelin H."/>
            <person name="Glass J.I."/>
            <person name="Rusch D."/>
            <person name="Podicherti R."/>
            <person name="Tsui H.-C.T."/>
            <person name="Winkler M.E."/>
        </authorList>
    </citation>
    <scope>NUCLEOTIDE SEQUENCE</scope>
</reference>
<keyword evidence="3" id="KW-0813">Transport</keyword>
<evidence type="ECO:0008006" key="10">
    <source>
        <dbReference type="Google" id="ProtNLM"/>
    </source>
</evidence>
<protein>
    <recommendedName>
        <fullName evidence="10">Iron ABC transporter permease</fullName>
    </recommendedName>
</protein>
<dbReference type="AlphaFoldDB" id="A0A382A8L4"/>
<feature type="non-terminal residue" evidence="9">
    <location>
        <position position="235"/>
    </location>
</feature>
<accession>A0A382A8L4</accession>
<proteinExistence type="inferred from homology"/>
<organism evidence="9">
    <name type="scientific">marine metagenome</name>
    <dbReference type="NCBI Taxonomy" id="408172"/>
    <lineage>
        <taxon>unclassified sequences</taxon>
        <taxon>metagenomes</taxon>
        <taxon>ecological metagenomes</taxon>
    </lineage>
</organism>
<dbReference type="InterPro" id="IPR000522">
    <property type="entry name" value="ABC_transptr_permease_BtuC"/>
</dbReference>
<name>A0A382A8L4_9ZZZZ</name>
<keyword evidence="4" id="KW-1003">Cell membrane</keyword>
<feature type="transmembrane region" description="Helical" evidence="8">
    <location>
        <begin position="150"/>
        <end position="170"/>
    </location>
</feature>
<feature type="transmembrane region" description="Helical" evidence="8">
    <location>
        <begin position="58"/>
        <end position="78"/>
    </location>
</feature>
<evidence type="ECO:0000313" key="9">
    <source>
        <dbReference type="EMBL" id="SVA97896.1"/>
    </source>
</evidence>
<dbReference type="Gene3D" id="1.10.3470.10">
    <property type="entry name" value="ABC transporter involved in vitamin B12 uptake, BtuC"/>
    <property type="match status" value="1"/>
</dbReference>
<evidence type="ECO:0000256" key="7">
    <source>
        <dbReference type="ARBA" id="ARBA00023136"/>
    </source>
</evidence>
<evidence type="ECO:0000256" key="8">
    <source>
        <dbReference type="SAM" id="Phobius"/>
    </source>
</evidence>
<keyword evidence="7 8" id="KW-0472">Membrane</keyword>
<comment type="subcellular location">
    <subcellularLocation>
        <location evidence="1">Cell membrane</location>
        <topology evidence="1">Multi-pass membrane protein</topology>
    </subcellularLocation>
</comment>
<keyword evidence="6 8" id="KW-1133">Transmembrane helix</keyword>
<evidence type="ECO:0000256" key="4">
    <source>
        <dbReference type="ARBA" id="ARBA00022475"/>
    </source>
</evidence>